<dbReference type="SUPFAM" id="SSF53067">
    <property type="entry name" value="Actin-like ATPase domain"/>
    <property type="match status" value="1"/>
</dbReference>
<name>A0A8S3UNX4_MYTED</name>
<proteinExistence type="predicted"/>
<dbReference type="SUPFAM" id="SSF52540">
    <property type="entry name" value="P-loop containing nucleoside triphosphate hydrolases"/>
    <property type="match status" value="1"/>
</dbReference>
<dbReference type="AlphaFoldDB" id="A0A8S3UNX4"/>
<organism evidence="2 3">
    <name type="scientific">Mytilus edulis</name>
    <name type="common">Blue mussel</name>
    <dbReference type="NCBI Taxonomy" id="6550"/>
    <lineage>
        <taxon>Eukaryota</taxon>
        <taxon>Metazoa</taxon>
        <taxon>Spiralia</taxon>
        <taxon>Lophotrochozoa</taxon>
        <taxon>Mollusca</taxon>
        <taxon>Bivalvia</taxon>
        <taxon>Autobranchia</taxon>
        <taxon>Pteriomorphia</taxon>
        <taxon>Mytilida</taxon>
        <taxon>Mytiloidea</taxon>
        <taxon>Mytilidae</taxon>
        <taxon>Mytilinae</taxon>
        <taxon>Mytilus</taxon>
    </lineage>
</organism>
<evidence type="ECO:0000313" key="3">
    <source>
        <dbReference type="Proteomes" id="UP000683360"/>
    </source>
</evidence>
<dbReference type="Gene3D" id="3.40.50.300">
    <property type="entry name" value="P-loop containing nucleotide triphosphate hydrolases"/>
    <property type="match status" value="1"/>
</dbReference>
<reference evidence="2" key="1">
    <citation type="submission" date="2021-03" db="EMBL/GenBank/DDBJ databases">
        <authorList>
            <person name="Bekaert M."/>
        </authorList>
    </citation>
    <scope>NUCLEOTIDE SEQUENCE</scope>
</reference>
<dbReference type="InterPro" id="IPR027417">
    <property type="entry name" value="P-loop_NTPase"/>
</dbReference>
<gene>
    <name evidence="2" type="ORF">MEDL_56510</name>
</gene>
<dbReference type="PROSITE" id="PS50017">
    <property type="entry name" value="DEATH_DOMAIN"/>
    <property type="match status" value="1"/>
</dbReference>
<sequence>MEGSNYTTVAALDFGTSYSGYAFSSLSEFQNDPLNIQVNETWGTGQTMLSIKSPKCILLNNNKEFQCFGYDAEYMYEDICTKGNRSESYFFYGLNIEVAGIPTDQLSMVTETEAAFLYVQTLHRREHKQTLKDNKEYMVVDLGGEKVIQELIKDTPYEYLNLWTEFERVKIKADIRNENRITVRLPHALLRACYNNNGQDLSSVILRTGFSLKIELRNNKMKIDSNLFKSFFEPTIEDLIKEMEEVFRDYRHADDQPDIIMVGGFTECTLVQDVLQTKFYDKNFIIPKGAEVAVIEGAVLCGHQPYRESIIPPLQRLSNSILTNLSQLSRGDFNDLVALGTFASYENKVYLAGPCNTGKSSLASILIGENIPKTWFSTDGLIIHFGRNGIDLLKRKMIPLQIDSPLKFDQKRQRYTARHIQADVLDKIKQGTYVMNIAPSDLVDFGGQKSFDMTHQLFIQHKGTFILMFDGRKGLYTSLEEYQPGNVTAASILEHWINSVLTYCTYSDDKMPRFMFAATHSDQFSKDTKEKLTSQFQEGLTKLFSSHKLHEHIMYDRVFFINATDAADIHIGHLKDSLVDIAFEQSTWGQQMPIVWVPLDLQLSDLKAEGVKLITKEAILEINNSNQEFALSARRLEDFLLVQHSIGKLLYFDEPALRDFIVIQPAAMVNILRAFITDKMFWPSEGPLRKILENVSSTGVLKKTDLFALWSQPAYKDIMTDTKTKEYVVQVLLHLDILVEPKRYLGNDIASNLFLVPCMVKVNVPQQILNHAADDQTICIAYHLKETVIPSALSFKLIGASVTAIMDADSRNELQIHVKGQRIVAYLINEVSKQLISPDLATTTQECLTLALERSLQFYCRCFGKTEQQGQSDLFEIEVGEVCQGEICVIPVSDAKRQSHWRCKNGKTHQTRSSLNWVYDKVHREDHSLAGVELGLSIGNIKEAMFNFPRDLNGQIHAILTKWKDRNNTNRPIPTIYRLMVALKRIEAAEDWPL</sequence>
<comment type="caution">
    <text evidence="2">The sequence shown here is derived from an EMBL/GenBank/DDBJ whole genome shotgun (WGS) entry which is preliminary data.</text>
</comment>
<dbReference type="PANTHER" id="PTHR14187">
    <property type="entry name" value="ALPHA KINASE/ELONGATION FACTOR 2 KINASE"/>
    <property type="match status" value="1"/>
</dbReference>
<dbReference type="InterPro" id="IPR000488">
    <property type="entry name" value="Death_dom"/>
</dbReference>
<dbReference type="PANTHER" id="PTHR14187:SF5">
    <property type="entry name" value="HEAT SHOCK 70 KDA PROTEIN 12A"/>
    <property type="match status" value="1"/>
</dbReference>
<feature type="domain" description="Death" evidence="1">
    <location>
        <begin position="933"/>
        <end position="987"/>
    </location>
</feature>
<evidence type="ECO:0000259" key="1">
    <source>
        <dbReference type="PROSITE" id="PS50017"/>
    </source>
</evidence>
<protein>
    <recommendedName>
        <fullName evidence="1">Death domain-containing protein</fullName>
    </recommendedName>
</protein>
<dbReference type="SUPFAM" id="SSF47986">
    <property type="entry name" value="DEATH domain"/>
    <property type="match status" value="1"/>
</dbReference>
<dbReference type="InterPro" id="IPR043129">
    <property type="entry name" value="ATPase_NBD"/>
</dbReference>
<dbReference type="InterPro" id="IPR011029">
    <property type="entry name" value="DEATH-like_dom_sf"/>
</dbReference>
<dbReference type="GO" id="GO:0007165">
    <property type="term" value="P:signal transduction"/>
    <property type="evidence" value="ECO:0007669"/>
    <property type="project" value="InterPro"/>
</dbReference>
<dbReference type="Proteomes" id="UP000683360">
    <property type="component" value="Unassembled WGS sequence"/>
</dbReference>
<dbReference type="EMBL" id="CAJPWZ010002737">
    <property type="protein sequence ID" value="CAG2244432.1"/>
    <property type="molecule type" value="Genomic_DNA"/>
</dbReference>
<dbReference type="Gene3D" id="3.90.640.10">
    <property type="entry name" value="Actin, Chain A, domain 4"/>
    <property type="match status" value="1"/>
</dbReference>
<evidence type="ECO:0000313" key="2">
    <source>
        <dbReference type="EMBL" id="CAG2244432.1"/>
    </source>
</evidence>
<dbReference type="Gene3D" id="3.30.420.40">
    <property type="match status" value="2"/>
</dbReference>
<accession>A0A8S3UNX4</accession>
<dbReference type="OrthoDB" id="6187615at2759"/>
<dbReference type="Gene3D" id="1.10.533.10">
    <property type="entry name" value="Death Domain, Fas"/>
    <property type="match status" value="1"/>
</dbReference>
<keyword evidence="3" id="KW-1185">Reference proteome</keyword>